<evidence type="ECO:0000256" key="4">
    <source>
        <dbReference type="ARBA" id="ARBA00022452"/>
    </source>
</evidence>
<evidence type="ECO:0000256" key="9">
    <source>
        <dbReference type="PROSITE-ProRule" id="PRU01360"/>
    </source>
</evidence>
<keyword evidence="15" id="KW-1185">Reference proteome</keyword>
<dbReference type="SUPFAM" id="SSF56935">
    <property type="entry name" value="Porins"/>
    <property type="match status" value="1"/>
</dbReference>
<feature type="chain" id="PRO_5004979930" evidence="11">
    <location>
        <begin position="25"/>
        <end position="691"/>
    </location>
</feature>
<dbReference type="CDD" id="cd01347">
    <property type="entry name" value="ligand_gated_channel"/>
    <property type="match status" value="1"/>
</dbReference>
<accession>X7ELC6</accession>
<dbReference type="PROSITE" id="PS52016">
    <property type="entry name" value="TONB_DEPENDENT_REC_3"/>
    <property type="match status" value="1"/>
</dbReference>
<keyword evidence="6 10" id="KW-0798">TonB box</keyword>
<comment type="subcellular location">
    <subcellularLocation>
        <location evidence="1 9">Cell outer membrane</location>
        <topology evidence="1 9">Multi-pass membrane protein</topology>
    </subcellularLocation>
</comment>
<dbReference type="PANTHER" id="PTHR30069">
    <property type="entry name" value="TONB-DEPENDENT OUTER MEMBRANE RECEPTOR"/>
    <property type="match status" value="1"/>
</dbReference>
<dbReference type="InterPro" id="IPR000531">
    <property type="entry name" value="Beta-barrel_TonB"/>
</dbReference>
<sequence>MTTHFLRGSTALALILGAAAPSSAQTTGDIALDPIFVAGSKREVATDTAAPITTIDETEIRDRQAGTIAELIDSVPGVALVNGSTPTGSGISIRGYGATSTYGTDQKVQVIVDEAVTGSEEIYRLGTQLFTDPSLYSSIDVLRGTVGSFEYGSGIVGGVVKAETKKASDFTGGVPGFRLRETLEYSSNGDGFATSTILAWQPTDRAEILANYTLRRQDAQVDGAGETIGNSQFETPSWLLKGRVYLDAASEHSLTLSYTDTSTAERDVPYDSFGTTDATFGNVDRDIDSRTATLVYNFAPTANDLVDLDVILSYADQEISQSYVPGSSSCDGPGLPCGFPFPPGGFPTVNADHRYETTRLAVRNTARFVTGAVGHELRTGLELIRKERESADSAPGGTDRRVAFYAIDEMSLGNWTVTPALRYEWQTIEDGTGFGGPDSYENDALMGGISARYALSNWLGLFASAAYTENLPILDDLYTTESGTSAPVAQPDLMGTSEKSHTFELGASYDAAGVVAAGDALALKGTLYRTTLWDVTSYTVPGATGSYVEEVETRGLELEASYATESGFYTDLNLALARGEEIYPDDLGLDDGDWRALPGDSARLTLGRKLGDRLDMSWEVVAFNTIEVDDEETPGFSIHNLRATYRPQEGVLSGTEIRFGLENAFDRDYQTRRSTRPAPGRNFKISLARTF</sequence>
<dbReference type="PATRIC" id="fig|1449350.3.peg.1062"/>
<evidence type="ECO:0000256" key="6">
    <source>
        <dbReference type="ARBA" id="ARBA00023077"/>
    </source>
</evidence>
<organism evidence="14 15">
    <name type="scientific">Roseivivax halodurans JCM 10272</name>
    <dbReference type="NCBI Taxonomy" id="1449350"/>
    <lineage>
        <taxon>Bacteria</taxon>
        <taxon>Pseudomonadati</taxon>
        <taxon>Pseudomonadota</taxon>
        <taxon>Alphaproteobacteria</taxon>
        <taxon>Rhodobacterales</taxon>
        <taxon>Roseobacteraceae</taxon>
        <taxon>Roseivivax</taxon>
    </lineage>
</organism>
<dbReference type="GO" id="GO:0009279">
    <property type="term" value="C:cell outer membrane"/>
    <property type="evidence" value="ECO:0007669"/>
    <property type="project" value="UniProtKB-SubCell"/>
</dbReference>
<proteinExistence type="inferred from homology"/>
<dbReference type="AlphaFoldDB" id="X7ELC6"/>
<feature type="signal peptide" evidence="11">
    <location>
        <begin position="1"/>
        <end position="24"/>
    </location>
</feature>
<keyword evidence="3 9" id="KW-0813">Transport</keyword>
<dbReference type="Proteomes" id="UP000022447">
    <property type="component" value="Unassembled WGS sequence"/>
</dbReference>
<dbReference type="STRING" id="1449350.OCH239_12245"/>
<keyword evidence="7 9" id="KW-0472">Membrane</keyword>
<gene>
    <name evidence="14" type="ORF">OCH239_12245</name>
</gene>
<keyword evidence="5 9" id="KW-0812">Transmembrane</keyword>
<protein>
    <submittedName>
        <fullName evidence="14">Ligand-gated channel</fullName>
    </submittedName>
</protein>
<evidence type="ECO:0000259" key="13">
    <source>
        <dbReference type="Pfam" id="PF07715"/>
    </source>
</evidence>
<dbReference type="eggNOG" id="COG4772">
    <property type="taxonomic scope" value="Bacteria"/>
</dbReference>
<dbReference type="InterPro" id="IPR036942">
    <property type="entry name" value="Beta-barrel_TonB_sf"/>
</dbReference>
<keyword evidence="8 9" id="KW-0998">Cell outer membrane</keyword>
<dbReference type="PANTHER" id="PTHR30069:SF41">
    <property type="entry name" value="HEME_HEMOPEXIN UTILIZATION PROTEIN C"/>
    <property type="match status" value="1"/>
</dbReference>
<dbReference type="Gene3D" id="2.170.130.10">
    <property type="entry name" value="TonB-dependent receptor, plug domain"/>
    <property type="match status" value="1"/>
</dbReference>
<reference evidence="14 15" key="1">
    <citation type="submission" date="2014-01" db="EMBL/GenBank/DDBJ databases">
        <title>Roseivivax halodurans JCM 10272 Genome Sequencing.</title>
        <authorList>
            <person name="Lai Q."/>
            <person name="Li G."/>
            <person name="Shao Z."/>
        </authorList>
    </citation>
    <scope>NUCLEOTIDE SEQUENCE [LARGE SCALE GENOMIC DNA]</scope>
    <source>
        <strain evidence="14 15">JCM 10272</strain>
    </source>
</reference>
<dbReference type="Gene3D" id="2.40.170.20">
    <property type="entry name" value="TonB-dependent receptor, beta-barrel domain"/>
    <property type="match status" value="1"/>
</dbReference>
<evidence type="ECO:0000256" key="11">
    <source>
        <dbReference type="SAM" id="SignalP"/>
    </source>
</evidence>
<evidence type="ECO:0000256" key="5">
    <source>
        <dbReference type="ARBA" id="ARBA00022692"/>
    </source>
</evidence>
<dbReference type="Pfam" id="PF07715">
    <property type="entry name" value="Plug"/>
    <property type="match status" value="1"/>
</dbReference>
<feature type="domain" description="TonB-dependent receptor-like beta-barrel" evidence="12">
    <location>
        <begin position="259"/>
        <end position="663"/>
    </location>
</feature>
<comment type="caution">
    <text evidence="14">The sequence shown here is derived from an EMBL/GenBank/DDBJ whole genome shotgun (WGS) entry which is preliminary data.</text>
</comment>
<keyword evidence="11" id="KW-0732">Signal</keyword>
<evidence type="ECO:0000256" key="1">
    <source>
        <dbReference type="ARBA" id="ARBA00004571"/>
    </source>
</evidence>
<dbReference type="InterPro" id="IPR039426">
    <property type="entry name" value="TonB-dep_rcpt-like"/>
</dbReference>
<evidence type="ECO:0000256" key="2">
    <source>
        <dbReference type="ARBA" id="ARBA00009810"/>
    </source>
</evidence>
<dbReference type="InterPro" id="IPR037066">
    <property type="entry name" value="Plug_dom_sf"/>
</dbReference>
<evidence type="ECO:0000313" key="15">
    <source>
        <dbReference type="Proteomes" id="UP000022447"/>
    </source>
</evidence>
<comment type="similarity">
    <text evidence="2 9 10">Belongs to the TonB-dependent receptor family.</text>
</comment>
<evidence type="ECO:0000256" key="10">
    <source>
        <dbReference type="RuleBase" id="RU003357"/>
    </source>
</evidence>
<dbReference type="GO" id="GO:0044718">
    <property type="term" value="P:siderophore transmembrane transport"/>
    <property type="evidence" value="ECO:0007669"/>
    <property type="project" value="TreeGrafter"/>
</dbReference>
<dbReference type="GO" id="GO:0015344">
    <property type="term" value="F:siderophore uptake transmembrane transporter activity"/>
    <property type="evidence" value="ECO:0007669"/>
    <property type="project" value="TreeGrafter"/>
</dbReference>
<keyword evidence="4 9" id="KW-1134">Transmembrane beta strand</keyword>
<dbReference type="EMBL" id="JALZ01000003">
    <property type="protein sequence ID" value="ETX15933.1"/>
    <property type="molecule type" value="Genomic_DNA"/>
</dbReference>
<name>X7ELC6_9RHOB</name>
<feature type="domain" description="TonB-dependent receptor plug" evidence="13">
    <location>
        <begin position="46"/>
        <end position="159"/>
    </location>
</feature>
<evidence type="ECO:0000313" key="14">
    <source>
        <dbReference type="EMBL" id="ETX15933.1"/>
    </source>
</evidence>
<evidence type="ECO:0000256" key="8">
    <source>
        <dbReference type="ARBA" id="ARBA00023237"/>
    </source>
</evidence>
<dbReference type="Pfam" id="PF00593">
    <property type="entry name" value="TonB_dep_Rec_b-barrel"/>
    <property type="match status" value="1"/>
</dbReference>
<dbReference type="RefSeq" id="WP_037259509.1">
    <property type="nucleotide sequence ID" value="NZ_JALZ01000003.1"/>
</dbReference>
<evidence type="ECO:0000256" key="7">
    <source>
        <dbReference type="ARBA" id="ARBA00023136"/>
    </source>
</evidence>
<evidence type="ECO:0000256" key="3">
    <source>
        <dbReference type="ARBA" id="ARBA00022448"/>
    </source>
</evidence>
<dbReference type="InterPro" id="IPR012910">
    <property type="entry name" value="Plug_dom"/>
</dbReference>
<evidence type="ECO:0000259" key="12">
    <source>
        <dbReference type="Pfam" id="PF00593"/>
    </source>
</evidence>